<comment type="caution">
    <text evidence="1">The sequence shown here is derived from an EMBL/GenBank/DDBJ whole genome shotgun (WGS) entry which is preliminary data.</text>
</comment>
<dbReference type="Proteomes" id="UP001180020">
    <property type="component" value="Unassembled WGS sequence"/>
</dbReference>
<sequence>MHSNSSPTPTQPLLDEEEVELILSDDPNRPIPPTNGGGWTSAIFIIGVEIAERFAYFGISSNLITYLTGPLGQSTATAAANVNAWAGVASLLPLLGAFVADSWLGRYRTIVVASLLYILTDSVRSVPSDSGHEIPYTVLCMM</sequence>
<reference evidence="1" key="1">
    <citation type="journal article" date="2023" name="Nat. Commun.">
        <title>Diploid and tetraploid genomes of Acorus and the evolution of monocots.</title>
        <authorList>
            <person name="Ma L."/>
            <person name="Liu K.W."/>
            <person name="Li Z."/>
            <person name="Hsiao Y.Y."/>
            <person name="Qi Y."/>
            <person name="Fu T."/>
            <person name="Tang G.D."/>
            <person name="Zhang D."/>
            <person name="Sun W.H."/>
            <person name="Liu D.K."/>
            <person name="Li Y."/>
            <person name="Chen G.Z."/>
            <person name="Liu X.D."/>
            <person name="Liao X.Y."/>
            <person name="Jiang Y.T."/>
            <person name="Yu X."/>
            <person name="Hao Y."/>
            <person name="Huang J."/>
            <person name="Zhao X.W."/>
            <person name="Ke S."/>
            <person name="Chen Y.Y."/>
            <person name="Wu W.L."/>
            <person name="Hsu J.L."/>
            <person name="Lin Y.F."/>
            <person name="Huang M.D."/>
            <person name="Li C.Y."/>
            <person name="Huang L."/>
            <person name="Wang Z.W."/>
            <person name="Zhao X."/>
            <person name="Zhong W.Y."/>
            <person name="Peng D.H."/>
            <person name="Ahmad S."/>
            <person name="Lan S."/>
            <person name="Zhang J.S."/>
            <person name="Tsai W.C."/>
            <person name="Van de Peer Y."/>
            <person name="Liu Z.J."/>
        </authorList>
    </citation>
    <scope>NUCLEOTIDE SEQUENCE</scope>
    <source>
        <strain evidence="1">CP</strain>
    </source>
</reference>
<accession>A0AAV9DLB0</accession>
<dbReference type="InterPro" id="IPR036259">
    <property type="entry name" value="MFS_trans_sf"/>
</dbReference>
<keyword evidence="2" id="KW-1185">Reference proteome</keyword>
<organism evidence="1 2">
    <name type="scientific">Acorus calamus</name>
    <name type="common">Sweet flag</name>
    <dbReference type="NCBI Taxonomy" id="4465"/>
    <lineage>
        <taxon>Eukaryota</taxon>
        <taxon>Viridiplantae</taxon>
        <taxon>Streptophyta</taxon>
        <taxon>Embryophyta</taxon>
        <taxon>Tracheophyta</taxon>
        <taxon>Spermatophyta</taxon>
        <taxon>Magnoliopsida</taxon>
        <taxon>Liliopsida</taxon>
        <taxon>Acoraceae</taxon>
        <taxon>Acorus</taxon>
    </lineage>
</organism>
<evidence type="ECO:0000313" key="2">
    <source>
        <dbReference type="Proteomes" id="UP001180020"/>
    </source>
</evidence>
<evidence type="ECO:0000313" key="1">
    <source>
        <dbReference type="EMBL" id="KAK1300922.1"/>
    </source>
</evidence>
<name>A0AAV9DLB0_ACOCL</name>
<dbReference type="AlphaFoldDB" id="A0AAV9DLB0"/>
<dbReference type="SUPFAM" id="SSF103473">
    <property type="entry name" value="MFS general substrate transporter"/>
    <property type="match status" value="1"/>
</dbReference>
<gene>
    <name evidence="1" type="ORF">QJS10_CPB13g00941</name>
</gene>
<dbReference type="PANTHER" id="PTHR11654">
    <property type="entry name" value="OLIGOPEPTIDE TRANSPORTER-RELATED"/>
    <property type="match status" value="1"/>
</dbReference>
<dbReference type="Gene3D" id="1.20.1250.20">
    <property type="entry name" value="MFS general substrate transporter like domains"/>
    <property type="match status" value="1"/>
</dbReference>
<protein>
    <submittedName>
        <fullName evidence="1">Peptide/nitrate transporter</fullName>
    </submittedName>
</protein>
<dbReference type="EMBL" id="JAUJYO010000013">
    <property type="protein sequence ID" value="KAK1300922.1"/>
    <property type="molecule type" value="Genomic_DNA"/>
</dbReference>
<proteinExistence type="predicted"/>
<reference evidence="1" key="2">
    <citation type="submission" date="2023-06" db="EMBL/GenBank/DDBJ databases">
        <authorList>
            <person name="Ma L."/>
            <person name="Liu K.-W."/>
            <person name="Li Z."/>
            <person name="Hsiao Y.-Y."/>
            <person name="Qi Y."/>
            <person name="Fu T."/>
            <person name="Tang G."/>
            <person name="Zhang D."/>
            <person name="Sun W.-H."/>
            <person name="Liu D.-K."/>
            <person name="Li Y."/>
            <person name="Chen G.-Z."/>
            <person name="Liu X.-D."/>
            <person name="Liao X.-Y."/>
            <person name="Jiang Y.-T."/>
            <person name="Yu X."/>
            <person name="Hao Y."/>
            <person name="Huang J."/>
            <person name="Zhao X.-W."/>
            <person name="Ke S."/>
            <person name="Chen Y.-Y."/>
            <person name="Wu W.-L."/>
            <person name="Hsu J.-L."/>
            <person name="Lin Y.-F."/>
            <person name="Huang M.-D."/>
            <person name="Li C.-Y."/>
            <person name="Huang L."/>
            <person name="Wang Z.-W."/>
            <person name="Zhao X."/>
            <person name="Zhong W.-Y."/>
            <person name="Peng D.-H."/>
            <person name="Ahmad S."/>
            <person name="Lan S."/>
            <person name="Zhang J.-S."/>
            <person name="Tsai W.-C."/>
            <person name="Van De Peer Y."/>
            <person name="Liu Z.-J."/>
        </authorList>
    </citation>
    <scope>NUCLEOTIDE SEQUENCE</scope>
    <source>
        <strain evidence="1">CP</strain>
        <tissue evidence="1">Leaves</tissue>
    </source>
</reference>